<dbReference type="KEGG" id="ddz:DSYM_24730"/>
<dbReference type="NCBIfam" id="TIGR01963">
    <property type="entry name" value="PHB_DH"/>
    <property type="match status" value="1"/>
</dbReference>
<reference evidence="2" key="1">
    <citation type="journal article" name="DNA Res.">
        <title>The physiological potential of anammox bacteria as revealed by their core genome structure.</title>
        <authorList>
            <person name="Okubo T."/>
            <person name="Toyoda A."/>
            <person name="Fukuhara K."/>
            <person name="Uchiyama I."/>
            <person name="Harigaya Y."/>
            <person name="Kuroiwa M."/>
            <person name="Suzuki T."/>
            <person name="Murakami Y."/>
            <person name="Suwa Y."/>
            <person name="Takami H."/>
        </authorList>
    </citation>
    <scope>NUCLEOTIDE SEQUENCE</scope>
    <source>
        <strain evidence="2">317325-3</strain>
    </source>
</reference>
<sequence length="268" mass="27943">MFQTAEEKAVSKGEAGNLAGKTAIVTGAASGLGRAVAERLAADGASVVVADISDRGAEVAAAIGGHFVKGDSALRADCRALADAALAKYGTVHILVNNAGFQHVAPIEDFPEDMWEKMQAVMLTAPFLLTRYCWPAMKAQQWGRIVNISSIHGLIASPHKAGYIAAKHGLVGLTKTAALEGGPFGITVNAICPAYVRTPLVDNQVADQARTRGIPEAEVIEKVMLEPAAIKRLIEPAEVADFVAYLCSPAAGVITGAALSMDLGWTAR</sequence>
<dbReference type="PRINTS" id="PR00081">
    <property type="entry name" value="GDHRDH"/>
</dbReference>
<evidence type="ECO:0000256" key="1">
    <source>
        <dbReference type="ARBA" id="ARBA00006484"/>
    </source>
</evidence>
<dbReference type="GO" id="GO:0003858">
    <property type="term" value="F:3-hydroxybutyrate dehydrogenase activity"/>
    <property type="evidence" value="ECO:0007669"/>
    <property type="project" value="InterPro"/>
</dbReference>
<dbReference type="NCBIfam" id="NF009093">
    <property type="entry name" value="PRK12429.1"/>
    <property type="match status" value="1"/>
</dbReference>
<organism evidence="2 3">
    <name type="scientific">Candidatus Desulfobacillus denitrificans</name>
    <dbReference type="NCBI Taxonomy" id="2608985"/>
    <lineage>
        <taxon>Bacteria</taxon>
        <taxon>Pseudomonadati</taxon>
        <taxon>Pseudomonadota</taxon>
        <taxon>Betaproteobacteria</taxon>
        <taxon>Candidatus Desulfobacillus</taxon>
    </lineage>
</organism>
<dbReference type="SUPFAM" id="SSF51735">
    <property type="entry name" value="NAD(P)-binding Rossmann-fold domains"/>
    <property type="match status" value="1"/>
</dbReference>
<dbReference type="Gene3D" id="3.40.50.720">
    <property type="entry name" value="NAD(P)-binding Rossmann-like Domain"/>
    <property type="match status" value="1"/>
</dbReference>
<dbReference type="EMBL" id="AP021857">
    <property type="protein sequence ID" value="BBO21774.1"/>
    <property type="molecule type" value="Genomic_DNA"/>
</dbReference>
<protein>
    <submittedName>
        <fullName evidence="2">D-beta-hydroxybutyrate dehydrogenase</fullName>
    </submittedName>
</protein>
<dbReference type="Proteomes" id="UP000662914">
    <property type="component" value="Chromosome"/>
</dbReference>
<evidence type="ECO:0000313" key="2">
    <source>
        <dbReference type="EMBL" id="BBO21774.1"/>
    </source>
</evidence>
<dbReference type="PANTHER" id="PTHR42879:SF2">
    <property type="entry name" value="3-OXOACYL-[ACYL-CARRIER-PROTEIN] REDUCTASE FABG"/>
    <property type="match status" value="1"/>
</dbReference>
<dbReference type="InterPro" id="IPR002347">
    <property type="entry name" value="SDR_fam"/>
</dbReference>
<comment type="similarity">
    <text evidence="1">Belongs to the short-chain dehydrogenases/reductases (SDR) family.</text>
</comment>
<accession>A0A809SBT3</accession>
<proteinExistence type="inferred from homology"/>
<gene>
    <name evidence="2" type="ORF">DSYM_24730</name>
</gene>
<dbReference type="InterPro" id="IPR050259">
    <property type="entry name" value="SDR"/>
</dbReference>
<dbReference type="InterPro" id="IPR011294">
    <property type="entry name" value="3-OHbutyrate_DH"/>
</dbReference>
<dbReference type="Pfam" id="PF13561">
    <property type="entry name" value="adh_short_C2"/>
    <property type="match status" value="1"/>
</dbReference>
<dbReference type="PANTHER" id="PTHR42879">
    <property type="entry name" value="3-OXOACYL-(ACYL-CARRIER-PROTEIN) REDUCTASE"/>
    <property type="match status" value="1"/>
</dbReference>
<name>A0A809SBT3_9PROT</name>
<dbReference type="InterPro" id="IPR036291">
    <property type="entry name" value="NAD(P)-bd_dom_sf"/>
</dbReference>
<dbReference type="PRINTS" id="PR00080">
    <property type="entry name" value="SDRFAMILY"/>
</dbReference>
<evidence type="ECO:0000313" key="3">
    <source>
        <dbReference type="Proteomes" id="UP000662914"/>
    </source>
</evidence>
<dbReference type="FunFam" id="3.40.50.720:FF:000084">
    <property type="entry name" value="Short-chain dehydrogenase reductase"/>
    <property type="match status" value="1"/>
</dbReference>
<dbReference type="AlphaFoldDB" id="A0A809SBT3"/>